<sequence length="111" mass="12078">MTSTDGYASGVALWSAVIARAKATARATSVDSAALVRRFVFSRFLARVFHDPSSPWVLKGGTAVLARVHDARTTKDVDLLHRRGDLDDAEDHAVGEARREVTQEVVHPGPR</sequence>
<evidence type="ECO:0000313" key="3">
    <source>
        <dbReference type="Proteomes" id="UP000054314"/>
    </source>
</evidence>
<evidence type="ECO:0000256" key="1">
    <source>
        <dbReference type="SAM" id="MobiDB-lite"/>
    </source>
</evidence>
<dbReference type="Gene3D" id="3.30.460.40">
    <property type="match status" value="1"/>
</dbReference>
<feature type="compositionally biased region" description="Basic and acidic residues" evidence="1">
    <location>
        <begin position="90"/>
        <end position="102"/>
    </location>
</feature>
<organism evidence="2 3">
    <name type="scientific">Cellulomonas bogoriensis 69B4 = DSM 16987</name>
    <dbReference type="NCBI Taxonomy" id="1386082"/>
    <lineage>
        <taxon>Bacteria</taxon>
        <taxon>Bacillati</taxon>
        <taxon>Actinomycetota</taxon>
        <taxon>Actinomycetes</taxon>
        <taxon>Micrococcales</taxon>
        <taxon>Cellulomonadaceae</taxon>
        <taxon>Cellulomonas</taxon>
    </lineage>
</organism>
<dbReference type="Proteomes" id="UP000054314">
    <property type="component" value="Unassembled WGS sequence"/>
</dbReference>
<feature type="region of interest" description="Disordered" evidence="1">
    <location>
        <begin position="90"/>
        <end position="111"/>
    </location>
</feature>
<dbReference type="EMBL" id="AXCZ01000043">
    <property type="protein sequence ID" value="KGM13445.1"/>
    <property type="molecule type" value="Genomic_DNA"/>
</dbReference>
<evidence type="ECO:0008006" key="4">
    <source>
        <dbReference type="Google" id="ProtNLM"/>
    </source>
</evidence>
<keyword evidence="3" id="KW-1185">Reference proteome</keyword>
<gene>
    <name evidence="2" type="ORF">N869_14080</name>
</gene>
<dbReference type="InterPro" id="IPR014942">
    <property type="entry name" value="AbiEii"/>
</dbReference>
<dbReference type="OrthoDB" id="4084402at2"/>
<protein>
    <recommendedName>
        <fullName evidence="4">Nucleotidyl transferase AbiEii/AbiGii toxin family protein</fullName>
    </recommendedName>
</protein>
<evidence type="ECO:0000313" key="2">
    <source>
        <dbReference type="EMBL" id="KGM13445.1"/>
    </source>
</evidence>
<dbReference type="AlphaFoldDB" id="A0A0A0BZS2"/>
<name>A0A0A0BZS2_9CELL</name>
<dbReference type="RefSeq" id="WP_035059239.1">
    <property type="nucleotide sequence ID" value="NZ_AXCZ01000043.1"/>
</dbReference>
<comment type="caution">
    <text evidence="2">The sequence shown here is derived from an EMBL/GenBank/DDBJ whole genome shotgun (WGS) entry which is preliminary data.</text>
</comment>
<dbReference type="Pfam" id="PF08843">
    <property type="entry name" value="AbiEii"/>
    <property type="match status" value="1"/>
</dbReference>
<proteinExistence type="predicted"/>
<accession>A0A0A0BZS2</accession>
<reference evidence="2 3" key="1">
    <citation type="submission" date="2013-08" db="EMBL/GenBank/DDBJ databases">
        <title>Genome sequencing of Cellulomonas bogoriensis 69B4.</title>
        <authorList>
            <person name="Chen F."/>
            <person name="Li Y."/>
            <person name="Wang G."/>
        </authorList>
    </citation>
    <scope>NUCLEOTIDE SEQUENCE [LARGE SCALE GENOMIC DNA]</scope>
    <source>
        <strain evidence="2 3">69B4</strain>
    </source>
</reference>